<evidence type="ECO:0000256" key="5">
    <source>
        <dbReference type="ARBA" id="ARBA00023237"/>
    </source>
</evidence>
<feature type="domain" description="SusD-like N-terminal" evidence="7">
    <location>
        <begin position="27"/>
        <end position="228"/>
    </location>
</feature>
<dbReference type="InterPro" id="IPR012944">
    <property type="entry name" value="SusD_RagB_dom"/>
</dbReference>
<comment type="subcellular location">
    <subcellularLocation>
        <location evidence="1">Cell outer membrane</location>
    </subcellularLocation>
</comment>
<evidence type="ECO:0000256" key="4">
    <source>
        <dbReference type="ARBA" id="ARBA00023136"/>
    </source>
</evidence>
<dbReference type="RefSeq" id="WP_065538393.1">
    <property type="nucleotide sequence ID" value="NZ_CAPDLJ010000093.1"/>
</dbReference>
<keyword evidence="4" id="KW-0472">Membrane</keyword>
<evidence type="ECO:0000256" key="2">
    <source>
        <dbReference type="ARBA" id="ARBA00006275"/>
    </source>
</evidence>
<reference evidence="9" key="1">
    <citation type="submission" date="2016-04" db="EMBL/GenBank/DDBJ databases">
        <title>Complete Genome Sequences of Twelve Strains of a Stable Defined Moderately Diverse Mouse Microbiota 2 (sDMDMm2).</title>
        <authorList>
            <person name="Uchimura Y."/>
            <person name="Wyss M."/>
            <person name="Brugiroux S."/>
            <person name="Limenitakis J.P."/>
            <person name="Stecher B."/>
            <person name="McCoy K.D."/>
            <person name="Macpherson A.J."/>
        </authorList>
    </citation>
    <scope>NUCLEOTIDE SEQUENCE [LARGE SCALE GENOMIC DNA]</scope>
    <source>
        <strain evidence="9">I48</strain>
    </source>
</reference>
<accession>A0A1C7H0K1</accession>
<dbReference type="OrthoDB" id="691231at2"/>
<name>A0A1C7H0K1_9BACE</name>
<keyword evidence="5" id="KW-0998">Cell outer membrane</keyword>
<dbReference type="AlphaFoldDB" id="A0A1C7H0K1"/>
<dbReference type="Gene3D" id="1.25.40.390">
    <property type="match status" value="1"/>
</dbReference>
<dbReference type="KEGG" id="bcae:A4V03_06785"/>
<dbReference type="Proteomes" id="UP000092631">
    <property type="component" value="Chromosome"/>
</dbReference>
<evidence type="ECO:0000313" key="9">
    <source>
        <dbReference type="Proteomes" id="UP000092631"/>
    </source>
</evidence>
<protein>
    <submittedName>
        <fullName evidence="8">RagB/SusD family nutrient uptake outer membrane protein</fullName>
    </submittedName>
</protein>
<keyword evidence="9" id="KW-1185">Reference proteome</keyword>
<proteinExistence type="inferred from homology"/>
<gene>
    <name evidence="8" type="ORF">A4V03_06785</name>
</gene>
<organism evidence="8 9">
    <name type="scientific">Bacteroides caecimuris</name>
    <dbReference type="NCBI Taxonomy" id="1796613"/>
    <lineage>
        <taxon>Bacteria</taxon>
        <taxon>Pseudomonadati</taxon>
        <taxon>Bacteroidota</taxon>
        <taxon>Bacteroidia</taxon>
        <taxon>Bacteroidales</taxon>
        <taxon>Bacteroidaceae</taxon>
        <taxon>Bacteroides</taxon>
    </lineage>
</organism>
<dbReference type="InterPro" id="IPR033985">
    <property type="entry name" value="SusD-like_N"/>
</dbReference>
<evidence type="ECO:0000256" key="1">
    <source>
        <dbReference type="ARBA" id="ARBA00004442"/>
    </source>
</evidence>
<sequence length="546" mass="63253">MKIKRLYLLGIGLMFTSQFLTSCHDLLEKDPTDSYSETVAWSSESSLDMYVTYLYKPLNGLSNFSSLSLTDGYTDLVKYGNGVPQTWSAHNKILLQQNTITSDNNPMSSWGLYTDIFRENVFLRNAGIYGSKFSEDFLNIRIAEIRFIRAVNYARMIRIFGGVILRDETNGVDSEGQKDKARATEAESWDFVLKDLEFAARHLPKEWDSKWDGRLTKGAAYAYMCRTALFAKRWDVAITAADEIKKLNKYDLMENYEDVFKVAGNKEIIFAIAYKIPDMPHYFDRYFAPDGKQGIRRAVPTSELVDSYDMADGTPFSWSGSMANDPYVGREPRFYASIIYNGATWKEKKIYTYVDAENGFAAYRDNMNPGEKQTVTGYFIRKYLQENNADFDDKGSDQFWIEMRYAEVLLNLAEALAEQDYSKNQDDALKALNEVRERVNLPKRTTEEAPDKDSFMKLLRKERICELAFEGFRYWDLRRWRLAGEVIDGKQAHGTKITKKDDNTYTYEQVSCDDNINRFFPERYYLLPIPVDEIQNNPLCENNAPW</sequence>
<dbReference type="GO" id="GO:0009279">
    <property type="term" value="C:cell outer membrane"/>
    <property type="evidence" value="ECO:0007669"/>
    <property type="project" value="UniProtKB-SubCell"/>
</dbReference>
<keyword evidence="3" id="KW-0732">Signal</keyword>
<feature type="domain" description="RagB/SusD" evidence="6">
    <location>
        <begin position="286"/>
        <end position="546"/>
    </location>
</feature>
<dbReference type="InterPro" id="IPR011990">
    <property type="entry name" value="TPR-like_helical_dom_sf"/>
</dbReference>
<dbReference type="Pfam" id="PF07980">
    <property type="entry name" value="SusD_RagB"/>
    <property type="match status" value="1"/>
</dbReference>
<evidence type="ECO:0000259" key="6">
    <source>
        <dbReference type="Pfam" id="PF07980"/>
    </source>
</evidence>
<dbReference type="GeneID" id="82186839"/>
<dbReference type="SUPFAM" id="SSF48452">
    <property type="entry name" value="TPR-like"/>
    <property type="match status" value="1"/>
</dbReference>
<evidence type="ECO:0000313" key="8">
    <source>
        <dbReference type="EMBL" id="ANU57310.1"/>
    </source>
</evidence>
<dbReference type="Pfam" id="PF14322">
    <property type="entry name" value="SusD-like_3"/>
    <property type="match status" value="1"/>
</dbReference>
<dbReference type="EMBL" id="CP015401">
    <property type="protein sequence ID" value="ANU57310.1"/>
    <property type="molecule type" value="Genomic_DNA"/>
</dbReference>
<evidence type="ECO:0000256" key="3">
    <source>
        <dbReference type="ARBA" id="ARBA00022729"/>
    </source>
</evidence>
<dbReference type="PROSITE" id="PS51257">
    <property type="entry name" value="PROKAR_LIPOPROTEIN"/>
    <property type="match status" value="1"/>
</dbReference>
<evidence type="ECO:0000259" key="7">
    <source>
        <dbReference type="Pfam" id="PF14322"/>
    </source>
</evidence>
<comment type="similarity">
    <text evidence="2">Belongs to the SusD family.</text>
</comment>
<dbReference type="STRING" id="1796613.A4V03_06785"/>